<dbReference type="OrthoDB" id="3214648at2"/>
<name>A0A2Y8ZNW9_9MICO</name>
<evidence type="ECO:0008006" key="3">
    <source>
        <dbReference type="Google" id="ProtNLM"/>
    </source>
</evidence>
<evidence type="ECO:0000313" key="2">
    <source>
        <dbReference type="Proteomes" id="UP000250028"/>
    </source>
</evidence>
<gene>
    <name evidence="1" type="ORF">SAMN04489750_0910</name>
</gene>
<evidence type="ECO:0000313" key="1">
    <source>
        <dbReference type="EMBL" id="SSA33625.1"/>
    </source>
</evidence>
<sequence>MSESWTWTYEDASGAVVADASLPHTSYPTQSDAESWLGDTWRELRAQGVSSVTLYVDGTPVYGPMGLTDGT</sequence>
<proteinExistence type="predicted"/>
<keyword evidence="2" id="KW-1185">Reference proteome</keyword>
<dbReference type="AlphaFoldDB" id="A0A2Y8ZNW9"/>
<dbReference type="RefSeq" id="WP_109684302.1">
    <property type="nucleotide sequence ID" value="NZ_QGDN01000001.1"/>
</dbReference>
<dbReference type="EMBL" id="UESZ01000001">
    <property type="protein sequence ID" value="SSA33625.1"/>
    <property type="molecule type" value="Genomic_DNA"/>
</dbReference>
<accession>A0A2Y8ZNW9</accession>
<dbReference type="Proteomes" id="UP000250028">
    <property type="component" value="Unassembled WGS sequence"/>
</dbReference>
<protein>
    <recommendedName>
        <fullName evidence="3">YD repeat-containing protein</fullName>
    </recommendedName>
</protein>
<organism evidence="1 2">
    <name type="scientific">Branchiibius hedensis</name>
    <dbReference type="NCBI Taxonomy" id="672460"/>
    <lineage>
        <taxon>Bacteria</taxon>
        <taxon>Bacillati</taxon>
        <taxon>Actinomycetota</taxon>
        <taxon>Actinomycetes</taxon>
        <taxon>Micrococcales</taxon>
        <taxon>Dermacoccaceae</taxon>
        <taxon>Branchiibius</taxon>
    </lineage>
</organism>
<reference evidence="2" key="1">
    <citation type="submission" date="2016-10" db="EMBL/GenBank/DDBJ databases">
        <authorList>
            <person name="Varghese N."/>
            <person name="Submissions S."/>
        </authorList>
    </citation>
    <scope>NUCLEOTIDE SEQUENCE [LARGE SCALE GENOMIC DNA]</scope>
    <source>
        <strain evidence="2">DSM 22951</strain>
    </source>
</reference>